<dbReference type="PANTHER" id="PTHR42753:SF2">
    <property type="entry name" value="PROLINE--TRNA LIGASE"/>
    <property type="match status" value="1"/>
</dbReference>
<sequence>MRYSQFYAPTLKEAPADSEVPSQELLIRGGFIRKIAAGIYSYLPLGRRVLLKIERIVREEMDKIGANEILMPIIQPAELWKQSGRWDDYGPEMMKLKDRHDREFTLGPTHEELVTFLVQNELNSYKQLPITLYQIANKYRDEIRPRFGVLRAREFIMKDGYSFHDSWESLDETYRAHRKAYSNIMERIGLKYAIVEASSGAIGGSESHEFVAFANTGESNILYCDCGYAGNDERVPYVAEVVYENEEEKHIEKVYTPNVRTVEDVANFLNVPVRKIVKTLIYKGRNGYYMALVPGDRELNEEKLKAFVNDQSLTFATPDEIFRDFGVPIGFLGPVGVKGIKIIADNQVKGMKNFVVGGMEKDYHYVNVNIGRDFVPDEWTDLVVAIAGDPCPVCGKPLNMKKGIELGHIFKLGTKYSEAMGTKYMDRDGQLKPFIMGCYGWGISRTMGAIVEQLHDDKGIIWPISVAPFTTIITPVSNNENLMKFATELYNYLIERNEEVLFDDRNVSPGVKFSDADLIGIPFRITVGKALNEGFVEIKWRTGHQFRIEADFEKIYRFLQESKEKYNPHERA</sequence>
<proteinExistence type="inferred from homology"/>
<reference evidence="14 16" key="1">
    <citation type="submission" date="2014-08" db="EMBL/GenBank/DDBJ databases">
        <title>Fervidobacterium pennivorans DYC genome.</title>
        <authorList>
            <person name="Wushke S."/>
        </authorList>
    </citation>
    <scope>NUCLEOTIDE SEQUENCE [LARGE SCALE GENOMIC DNA]</scope>
    <source>
        <strain evidence="14 16">DYC</strain>
    </source>
</reference>
<dbReference type="CDD" id="cd00861">
    <property type="entry name" value="ProRS_anticodon_short"/>
    <property type="match status" value="1"/>
</dbReference>
<dbReference type="NCBIfam" id="NF006625">
    <property type="entry name" value="PRK09194.1"/>
    <property type="match status" value="1"/>
</dbReference>
<dbReference type="InterPro" id="IPR036621">
    <property type="entry name" value="Anticodon-bd_dom_sf"/>
</dbReference>
<evidence type="ECO:0000259" key="13">
    <source>
        <dbReference type="PROSITE" id="PS50862"/>
    </source>
</evidence>
<dbReference type="InterPro" id="IPR033730">
    <property type="entry name" value="ProRS_core_prok"/>
</dbReference>
<dbReference type="InterPro" id="IPR006195">
    <property type="entry name" value="aa-tRNA-synth_II"/>
</dbReference>
<dbReference type="Pfam" id="PF04073">
    <property type="entry name" value="tRNA_edit"/>
    <property type="match status" value="1"/>
</dbReference>
<dbReference type="InterPro" id="IPR023717">
    <property type="entry name" value="Pro-tRNA-Synthase_IIa_type1"/>
</dbReference>
<dbReference type="GO" id="GO:0004827">
    <property type="term" value="F:proline-tRNA ligase activity"/>
    <property type="evidence" value="ECO:0007669"/>
    <property type="project" value="UniProtKB-UniRule"/>
</dbReference>
<dbReference type="Gene3D" id="3.90.960.10">
    <property type="entry name" value="YbaK/aminoacyl-tRNA synthetase-associated domain"/>
    <property type="match status" value="1"/>
</dbReference>
<dbReference type="InterPro" id="IPR004154">
    <property type="entry name" value="Anticodon-bd"/>
</dbReference>
<evidence type="ECO:0000256" key="10">
    <source>
        <dbReference type="ARBA" id="ARBA00053664"/>
    </source>
</evidence>
<evidence type="ECO:0000256" key="5">
    <source>
        <dbReference type="ARBA" id="ARBA00022741"/>
    </source>
</evidence>
<comment type="subunit">
    <text evidence="2 12">Homodimer.</text>
</comment>
<keyword evidence="7 12" id="KW-0648">Protein biosynthesis</keyword>
<dbReference type="InterPro" id="IPR044140">
    <property type="entry name" value="ProRS_anticodon_short"/>
</dbReference>
<evidence type="ECO:0000256" key="9">
    <source>
        <dbReference type="ARBA" id="ARBA00047671"/>
    </source>
</evidence>
<dbReference type="Proteomes" id="UP000077096">
    <property type="component" value="Chromosome"/>
</dbReference>
<dbReference type="PATRIC" id="fig|93466.3.peg.907"/>
<comment type="subcellular location">
    <subcellularLocation>
        <location evidence="1 12">Cytoplasm</location>
    </subcellularLocation>
</comment>
<evidence type="ECO:0000256" key="8">
    <source>
        <dbReference type="ARBA" id="ARBA00023146"/>
    </source>
</evidence>
<dbReference type="SUPFAM" id="SSF55826">
    <property type="entry name" value="YbaK/ProRS associated domain"/>
    <property type="match status" value="1"/>
</dbReference>
<dbReference type="InterPro" id="IPR045864">
    <property type="entry name" value="aa-tRNA-synth_II/BPL/LPL"/>
</dbReference>
<evidence type="ECO:0000256" key="6">
    <source>
        <dbReference type="ARBA" id="ARBA00022840"/>
    </source>
</evidence>
<evidence type="ECO:0000256" key="2">
    <source>
        <dbReference type="ARBA" id="ARBA00011738"/>
    </source>
</evidence>
<dbReference type="EMBL" id="CP011393">
    <property type="protein sequence ID" value="ANE41274.1"/>
    <property type="molecule type" value="Genomic_DNA"/>
</dbReference>
<comment type="similarity">
    <text evidence="11 12">Belongs to the class-II aminoacyl-tRNA synthetase family. ProS type 1 subfamily.</text>
</comment>
<dbReference type="InterPro" id="IPR007214">
    <property type="entry name" value="YbaK/aa-tRNA-synth-assoc-dom"/>
</dbReference>
<dbReference type="CDD" id="cd04334">
    <property type="entry name" value="ProRS-INS"/>
    <property type="match status" value="1"/>
</dbReference>
<dbReference type="PANTHER" id="PTHR42753">
    <property type="entry name" value="MITOCHONDRIAL RIBOSOME PROTEIN L39/PROLYL-TRNA LIGASE FAMILY MEMBER"/>
    <property type="match status" value="1"/>
</dbReference>
<comment type="function">
    <text evidence="10 12">Catalyzes the attachment of proline to tRNA(Pro) in a two-step reaction: proline is first activated by ATP to form Pro-AMP and then transferred to the acceptor end of tRNA(Pro). As ProRS can inadvertently accommodate and process non-cognate amino acids such as alanine and cysteine, to avoid such errors it has two additional distinct editing activities against alanine. One activity is designated as 'pretransfer' editing and involves the tRNA(Pro)-independent hydrolysis of activated Ala-AMP. The other activity is designated 'posttransfer' editing and involves deacylation of mischarged Ala-tRNA(Pro). The misacylated Cys-tRNA(Pro) is not edited by ProRS.</text>
</comment>
<dbReference type="GO" id="GO:0002161">
    <property type="term" value="F:aminoacyl-tRNA deacylase activity"/>
    <property type="evidence" value="ECO:0007669"/>
    <property type="project" value="InterPro"/>
</dbReference>
<protein>
    <recommendedName>
        <fullName evidence="12">Proline--tRNA ligase</fullName>
        <ecNumber evidence="12">6.1.1.15</ecNumber>
    </recommendedName>
    <alternativeName>
        <fullName evidence="12">Prolyl-tRNA synthetase</fullName>
        <shortName evidence="12">ProRS</shortName>
    </alternativeName>
</protein>
<evidence type="ECO:0000313" key="15">
    <source>
        <dbReference type="EMBL" id="HGU41428.1"/>
    </source>
</evidence>
<name>A0A172T2T4_FERPE</name>
<dbReference type="Pfam" id="PF03129">
    <property type="entry name" value="HGTP_anticodon"/>
    <property type="match status" value="1"/>
</dbReference>
<dbReference type="GO" id="GO:0005829">
    <property type="term" value="C:cytosol"/>
    <property type="evidence" value="ECO:0007669"/>
    <property type="project" value="TreeGrafter"/>
</dbReference>
<dbReference type="HAMAP" id="MF_01569">
    <property type="entry name" value="Pro_tRNA_synth_type1"/>
    <property type="match status" value="1"/>
</dbReference>
<dbReference type="InterPro" id="IPR036754">
    <property type="entry name" value="YbaK/aa-tRNA-synt-asso_dom_sf"/>
</dbReference>
<evidence type="ECO:0000256" key="7">
    <source>
        <dbReference type="ARBA" id="ARBA00022917"/>
    </source>
</evidence>
<dbReference type="Gene3D" id="3.30.930.10">
    <property type="entry name" value="Bira Bifunctional Protein, Domain 2"/>
    <property type="match status" value="2"/>
</dbReference>
<dbReference type="EMBL" id="DSZT01000023">
    <property type="protein sequence ID" value="HGU41428.1"/>
    <property type="molecule type" value="Genomic_DNA"/>
</dbReference>
<dbReference type="KEGG" id="fng:JM64_04230"/>
<evidence type="ECO:0000256" key="11">
    <source>
        <dbReference type="ARBA" id="ARBA00060755"/>
    </source>
</evidence>
<accession>A0A172T2T4</accession>
<reference evidence="15" key="2">
    <citation type="journal article" date="2020" name="mSystems">
        <title>Genome- and Community-Level Interaction Insights into Carbon Utilization and Element Cycling Functions of Hydrothermarchaeota in Hydrothermal Sediment.</title>
        <authorList>
            <person name="Zhou Z."/>
            <person name="Liu Y."/>
            <person name="Xu W."/>
            <person name="Pan J."/>
            <person name="Luo Z.H."/>
            <person name="Li M."/>
        </authorList>
    </citation>
    <scope>NUCLEOTIDE SEQUENCE [LARGE SCALE GENOMIC DNA]</scope>
    <source>
        <strain evidence="15">SpSt-604</strain>
    </source>
</reference>
<evidence type="ECO:0000256" key="3">
    <source>
        <dbReference type="ARBA" id="ARBA00022490"/>
    </source>
</evidence>
<evidence type="ECO:0000313" key="16">
    <source>
        <dbReference type="Proteomes" id="UP000077096"/>
    </source>
</evidence>
<keyword evidence="5 12" id="KW-0547">Nucleotide-binding</keyword>
<keyword evidence="6 12" id="KW-0067">ATP-binding</keyword>
<dbReference type="FunFam" id="3.30.930.10:FF:000167">
    <property type="entry name" value="Proline--tRNA ligase"/>
    <property type="match status" value="1"/>
</dbReference>
<dbReference type="OrthoDB" id="9809052at2"/>
<dbReference type="PRINTS" id="PR01046">
    <property type="entry name" value="TRNASYNTHPRO"/>
</dbReference>
<dbReference type="PROSITE" id="PS50862">
    <property type="entry name" value="AA_TRNA_LIGASE_II"/>
    <property type="match status" value="1"/>
</dbReference>
<dbReference type="FunFam" id="3.30.930.10:FF:000065">
    <property type="entry name" value="Proline--tRNA ligase"/>
    <property type="match status" value="1"/>
</dbReference>
<dbReference type="Pfam" id="PF00587">
    <property type="entry name" value="tRNA-synt_2b"/>
    <property type="match status" value="1"/>
</dbReference>
<dbReference type="SUPFAM" id="SSF55681">
    <property type="entry name" value="Class II aaRS and biotin synthetases"/>
    <property type="match status" value="1"/>
</dbReference>
<dbReference type="GO" id="GO:0005524">
    <property type="term" value="F:ATP binding"/>
    <property type="evidence" value="ECO:0007669"/>
    <property type="project" value="UniProtKB-UniRule"/>
</dbReference>
<evidence type="ECO:0000256" key="4">
    <source>
        <dbReference type="ARBA" id="ARBA00022598"/>
    </source>
</evidence>
<dbReference type="AlphaFoldDB" id="A0A172T2T4"/>
<comment type="catalytic activity">
    <reaction evidence="9 12">
        <text>tRNA(Pro) + L-proline + ATP = L-prolyl-tRNA(Pro) + AMP + diphosphate</text>
        <dbReference type="Rhea" id="RHEA:14305"/>
        <dbReference type="Rhea" id="RHEA-COMP:9700"/>
        <dbReference type="Rhea" id="RHEA-COMP:9702"/>
        <dbReference type="ChEBI" id="CHEBI:30616"/>
        <dbReference type="ChEBI" id="CHEBI:33019"/>
        <dbReference type="ChEBI" id="CHEBI:60039"/>
        <dbReference type="ChEBI" id="CHEBI:78442"/>
        <dbReference type="ChEBI" id="CHEBI:78532"/>
        <dbReference type="ChEBI" id="CHEBI:456215"/>
        <dbReference type="EC" id="6.1.1.15"/>
    </reaction>
</comment>
<comment type="domain">
    <text evidence="12">Consists of three domains: the N-terminal catalytic domain, the editing domain and the C-terminal anticodon-binding domain.</text>
</comment>
<dbReference type="SUPFAM" id="SSF52954">
    <property type="entry name" value="Class II aaRS ABD-related"/>
    <property type="match status" value="1"/>
</dbReference>
<organism evidence="14 16">
    <name type="scientific">Fervidobacterium pennivorans</name>
    <dbReference type="NCBI Taxonomy" id="93466"/>
    <lineage>
        <taxon>Bacteria</taxon>
        <taxon>Thermotogati</taxon>
        <taxon>Thermotogota</taxon>
        <taxon>Thermotogae</taxon>
        <taxon>Thermotogales</taxon>
        <taxon>Fervidobacteriaceae</taxon>
        <taxon>Fervidobacterium</taxon>
    </lineage>
</organism>
<gene>
    <name evidence="12" type="primary">proS</name>
    <name evidence="15" type="ORF">ENT72_00655</name>
    <name evidence="14" type="ORF">JM64_04230</name>
</gene>
<keyword evidence="4 12" id="KW-0436">Ligase</keyword>
<evidence type="ECO:0000313" key="14">
    <source>
        <dbReference type="EMBL" id="ANE41274.1"/>
    </source>
</evidence>
<evidence type="ECO:0000256" key="1">
    <source>
        <dbReference type="ARBA" id="ARBA00004496"/>
    </source>
</evidence>
<feature type="domain" description="Aminoacyl-transfer RNA synthetases class-II family profile" evidence="13">
    <location>
        <begin position="38"/>
        <end position="463"/>
    </location>
</feature>
<dbReference type="InterPro" id="IPR002316">
    <property type="entry name" value="Pro-tRNA-ligase_IIa"/>
</dbReference>
<dbReference type="CDD" id="cd00779">
    <property type="entry name" value="ProRS_core_prok"/>
    <property type="match status" value="1"/>
</dbReference>
<dbReference type="EC" id="6.1.1.15" evidence="12"/>
<keyword evidence="3 12" id="KW-0963">Cytoplasm</keyword>
<keyword evidence="8 12" id="KW-0030">Aminoacyl-tRNA synthetase</keyword>
<dbReference type="InterPro" id="IPR002314">
    <property type="entry name" value="aa-tRNA-synt_IIb"/>
</dbReference>
<evidence type="ECO:0000256" key="12">
    <source>
        <dbReference type="HAMAP-Rule" id="MF_01569"/>
    </source>
</evidence>
<dbReference type="Gene3D" id="3.40.50.800">
    <property type="entry name" value="Anticodon-binding domain"/>
    <property type="match status" value="1"/>
</dbReference>
<dbReference type="NCBIfam" id="TIGR00409">
    <property type="entry name" value="proS_fam_II"/>
    <property type="match status" value="1"/>
</dbReference>
<dbReference type="InterPro" id="IPR050062">
    <property type="entry name" value="Pro-tRNA_synthetase"/>
</dbReference>
<dbReference type="InterPro" id="IPR004500">
    <property type="entry name" value="Pro-tRNA-synth_IIa_bac-type"/>
</dbReference>
<dbReference type="GO" id="GO:0006433">
    <property type="term" value="P:prolyl-tRNA aminoacylation"/>
    <property type="evidence" value="ECO:0007669"/>
    <property type="project" value="UniProtKB-UniRule"/>
</dbReference>